<feature type="non-terminal residue" evidence="2">
    <location>
        <position position="1"/>
    </location>
</feature>
<dbReference type="EMBL" id="JAOSIT010000040">
    <property type="protein sequence ID" value="MDO8057585.1"/>
    <property type="molecule type" value="Genomic_DNA"/>
</dbReference>
<comment type="caution">
    <text evidence="2">The sequence shown here is derived from an EMBL/GenBank/DDBJ whole genome shotgun (WGS) entry which is preliminary data.</text>
</comment>
<evidence type="ECO:0000259" key="1">
    <source>
        <dbReference type="Pfam" id="PF13274"/>
    </source>
</evidence>
<accession>A0ABT9D1M5</accession>
<dbReference type="Proteomes" id="UP001170666">
    <property type="component" value="Unassembled WGS sequence"/>
</dbReference>
<dbReference type="InterPro" id="IPR025272">
    <property type="entry name" value="SocA_Panacea"/>
</dbReference>
<organism evidence="2 3">
    <name type="scientific">Candidatus Phytoplasma gossypii</name>
    <dbReference type="NCBI Taxonomy" id="2982629"/>
    <lineage>
        <taxon>Bacteria</taxon>
        <taxon>Bacillati</taxon>
        <taxon>Mycoplasmatota</taxon>
        <taxon>Mollicutes</taxon>
        <taxon>Acholeplasmatales</taxon>
        <taxon>Acholeplasmataceae</taxon>
        <taxon>Candidatus Phytoplasma</taxon>
        <taxon>16SrII (Peanut WB group)</taxon>
    </lineage>
</organism>
<dbReference type="Pfam" id="PF13274">
    <property type="entry name" value="SocA_Panacea"/>
    <property type="match status" value="1"/>
</dbReference>
<gene>
    <name evidence="2" type="ORF">OC698_02710</name>
</gene>
<reference evidence="2 3" key="1">
    <citation type="journal article" date="2023" name="Int. J. Syst. Evol. Microbiol.">
        <title>The observation of taxonomic boundaries for the 16SrII and 16SrXXV phytoplasmas using genome-based delimitation.</title>
        <authorList>
            <person name="Rodrigues Jardim B."/>
            <person name="Tran-Nguyen L.T.T."/>
            <person name="Gambley C."/>
            <person name="Al-Sadi A.M."/>
            <person name="Al-Subhi A.M."/>
            <person name="Foissac X."/>
            <person name="Salar P."/>
            <person name="Cai H."/>
            <person name="Yang J.Y."/>
            <person name="Davis R."/>
            <person name="Jones L."/>
            <person name="Rodoni B."/>
            <person name="Constable F.E."/>
        </authorList>
    </citation>
    <scope>NUCLEOTIDE SEQUENCE [LARGE SCALE GENOMIC DNA]</scope>
    <source>
        <strain evidence="2">BAWM-BFA-CoWB</strain>
    </source>
</reference>
<evidence type="ECO:0000313" key="2">
    <source>
        <dbReference type="EMBL" id="MDO8057585.1"/>
    </source>
</evidence>
<feature type="domain" description="Antitoxin SocA-like Panacea" evidence="1">
    <location>
        <begin position="13"/>
        <end position="107"/>
    </location>
</feature>
<protein>
    <submittedName>
        <fullName evidence="2">DUF4065 domain-containing protein</fullName>
    </submittedName>
</protein>
<proteinExistence type="predicted"/>
<keyword evidence="3" id="KW-1185">Reference proteome</keyword>
<dbReference type="RefSeq" id="WP_304513167.1">
    <property type="nucleotide sequence ID" value="NZ_JAOSIT010000040.1"/>
</dbReference>
<sequence>NFHQKYELTRMKLQKIIFYVYVQHLIENNGEPFFQDILEAWLYGPVLPNLYLKLLHQRNYPLTQIAEGKASKLTPGHQQLITKIVNQYGPYTPRQLVNKTCREEPWKINFLDADWSCNLISDADLYQFYAKQTTNQNKRSQSENKLSDFINHFLFIFHYE</sequence>
<name>A0ABT9D1M5_9MOLU</name>
<evidence type="ECO:0000313" key="3">
    <source>
        <dbReference type="Proteomes" id="UP001170666"/>
    </source>
</evidence>